<gene>
    <name evidence="2" type="ORF">HNY73_016592</name>
</gene>
<reference evidence="2" key="2">
    <citation type="submission" date="2020-06" db="EMBL/GenBank/DDBJ databases">
        <authorList>
            <person name="Sheffer M."/>
        </authorList>
    </citation>
    <scope>NUCLEOTIDE SEQUENCE</scope>
</reference>
<feature type="transmembrane region" description="Helical" evidence="1">
    <location>
        <begin position="73"/>
        <end position="92"/>
    </location>
</feature>
<organism evidence="2 3">
    <name type="scientific">Argiope bruennichi</name>
    <name type="common">Wasp spider</name>
    <name type="synonym">Aranea bruennichi</name>
    <dbReference type="NCBI Taxonomy" id="94029"/>
    <lineage>
        <taxon>Eukaryota</taxon>
        <taxon>Metazoa</taxon>
        <taxon>Ecdysozoa</taxon>
        <taxon>Arthropoda</taxon>
        <taxon>Chelicerata</taxon>
        <taxon>Arachnida</taxon>
        <taxon>Araneae</taxon>
        <taxon>Araneomorphae</taxon>
        <taxon>Entelegynae</taxon>
        <taxon>Araneoidea</taxon>
        <taxon>Araneidae</taxon>
        <taxon>Argiope</taxon>
    </lineage>
</organism>
<feature type="transmembrane region" description="Helical" evidence="1">
    <location>
        <begin position="142"/>
        <end position="163"/>
    </location>
</feature>
<accession>A0A8T0EJA0</accession>
<keyword evidence="3" id="KW-1185">Reference proteome</keyword>
<feature type="transmembrane region" description="Helical" evidence="1">
    <location>
        <begin position="104"/>
        <end position="130"/>
    </location>
</feature>
<keyword evidence="1" id="KW-0472">Membrane</keyword>
<dbReference type="EMBL" id="JABXBU010002227">
    <property type="protein sequence ID" value="KAF8773987.1"/>
    <property type="molecule type" value="Genomic_DNA"/>
</dbReference>
<reference evidence="2" key="1">
    <citation type="journal article" date="2020" name="bioRxiv">
        <title>Chromosome-level reference genome of the European wasp spider Argiope bruennichi: a resource for studies on range expansion and evolutionary adaptation.</title>
        <authorList>
            <person name="Sheffer M.M."/>
            <person name="Hoppe A."/>
            <person name="Krehenwinkel H."/>
            <person name="Uhl G."/>
            <person name="Kuss A.W."/>
            <person name="Jensen L."/>
            <person name="Jensen C."/>
            <person name="Gillespie R.G."/>
            <person name="Hoff K.J."/>
            <person name="Prost S."/>
        </authorList>
    </citation>
    <scope>NUCLEOTIDE SEQUENCE</scope>
</reference>
<comment type="caution">
    <text evidence="2">The sequence shown here is derived from an EMBL/GenBank/DDBJ whole genome shotgun (WGS) entry which is preliminary data.</text>
</comment>
<dbReference type="Proteomes" id="UP000807504">
    <property type="component" value="Unassembled WGS sequence"/>
</dbReference>
<proteinExistence type="predicted"/>
<dbReference type="AlphaFoldDB" id="A0A8T0EJA0"/>
<evidence type="ECO:0000313" key="2">
    <source>
        <dbReference type="EMBL" id="KAF8773987.1"/>
    </source>
</evidence>
<keyword evidence="1" id="KW-1133">Transmembrane helix</keyword>
<sequence>MAKIINNKGLIKDKLDLLGQLILDKNQPIITEKAIDDFTPLFWKLRKAKEDLKFCGYLEFASSVVIREVESTFICSFYLLLFLLMLIVGIQYEIRRGADCLSDPFLSLCLIESGFLGCIVNTINLIYFVSGKSNKLVQKGKNLLQGVLFINNFLGLFHLYSIFRTDFMDRESEYFCLGFNRDKQ</sequence>
<evidence type="ECO:0000256" key="1">
    <source>
        <dbReference type="SAM" id="Phobius"/>
    </source>
</evidence>
<evidence type="ECO:0000313" key="3">
    <source>
        <dbReference type="Proteomes" id="UP000807504"/>
    </source>
</evidence>
<protein>
    <submittedName>
        <fullName evidence="2">Uncharacterized protein</fullName>
    </submittedName>
</protein>
<name>A0A8T0EJA0_ARGBR</name>
<keyword evidence="1" id="KW-0812">Transmembrane</keyword>